<evidence type="ECO:0000313" key="6">
    <source>
        <dbReference type="EMBL" id="TXF89694.1"/>
    </source>
</evidence>
<dbReference type="EMBL" id="VOXD01000012">
    <property type="protein sequence ID" value="TXF89694.1"/>
    <property type="molecule type" value="Genomic_DNA"/>
</dbReference>
<organism evidence="6 7">
    <name type="scientific">Neolewinella aurantiaca</name>
    <dbReference type="NCBI Taxonomy" id="2602767"/>
    <lineage>
        <taxon>Bacteria</taxon>
        <taxon>Pseudomonadati</taxon>
        <taxon>Bacteroidota</taxon>
        <taxon>Saprospiria</taxon>
        <taxon>Saprospirales</taxon>
        <taxon>Lewinellaceae</taxon>
        <taxon>Neolewinella</taxon>
    </lineage>
</organism>
<dbReference type="RefSeq" id="WP_147930524.1">
    <property type="nucleotide sequence ID" value="NZ_VOXD01000012.1"/>
</dbReference>
<dbReference type="GO" id="GO:0016757">
    <property type="term" value="F:glycosyltransferase activity"/>
    <property type="evidence" value="ECO:0007669"/>
    <property type="project" value="UniProtKB-KW"/>
</dbReference>
<keyword evidence="7" id="KW-1185">Reference proteome</keyword>
<dbReference type="OrthoDB" id="6307329at2"/>
<sequence length="301" mass="34149">MKVSVVITTYDRADLLPGCLAGLQVQDAPAADYEVIVIDNAGQEECQRSVESYGFRYIYEGKTGICYARNRGLEEARAPWVLYFDDDTLLPPDIVRSYISYLPQVAGGAAFGGAFTHWYKSDPPDWLRMEMGVGKFPGSNTSFGVLPESRYLIGCFFGVDVAKAKAAGGFSPGYGMKGKEVGWADETELQFRMRAAGMTVYYAPELVIEHLIQPWKCSFRGRLRYAYSHGKMSWLPTGDNRYSMASFVLDILRITFVVFPVTLLRWVFRHREWYWQNAALIVLTKYAFAYGRLSKRWKVSV</sequence>
<evidence type="ECO:0000313" key="7">
    <source>
        <dbReference type="Proteomes" id="UP000321907"/>
    </source>
</evidence>
<dbReference type="PANTHER" id="PTHR43179:SF12">
    <property type="entry name" value="GALACTOFURANOSYLTRANSFERASE GLFT2"/>
    <property type="match status" value="1"/>
</dbReference>
<keyword evidence="4" id="KW-1133">Transmembrane helix</keyword>
<dbReference type="AlphaFoldDB" id="A0A5C7FH14"/>
<dbReference type="SUPFAM" id="SSF53448">
    <property type="entry name" value="Nucleotide-diphospho-sugar transferases"/>
    <property type="match status" value="1"/>
</dbReference>
<evidence type="ECO:0000256" key="4">
    <source>
        <dbReference type="SAM" id="Phobius"/>
    </source>
</evidence>
<evidence type="ECO:0000259" key="5">
    <source>
        <dbReference type="Pfam" id="PF00535"/>
    </source>
</evidence>
<dbReference type="InterPro" id="IPR029044">
    <property type="entry name" value="Nucleotide-diphossugar_trans"/>
</dbReference>
<dbReference type="PANTHER" id="PTHR43179">
    <property type="entry name" value="RHAMNOSYLTRANSFERASE WBBL"/>
    <property type="match status" value="1"/>
</dbReference>
<name>A0A5C7FH14_9BACT</name>
<keyword evidence="4" id="KW-0472">Membrane</keyword>
<comment type="similarity">
    <text evidence="1">Belongs to the glycosyltransferase 2 family.</text>
</comment>
<accession>A0A5C7FH14</accession>
<dbReference type="InterPro" id="IPR001173">
    <property type="entry name" value="Glyco_trans_2-like"/>
</dbReference>
<gene>
    <name evidence="6" type="ORF">FUA23_09595</name>
</gene>
<feature type="domain" description="Glycosyltransferase 2-like" evidence="5">
    <location>
        <begin position="4"/>
        <end position="159"/>
    </location>
</feature>
<keyword evidence="2" id="KW-0328">Glycosyltransferase</keyword>
<protein>
    <submittedName>
        <fullName evidence="6">Glycosyltransferase family 2 protein</fullName>
    </submittedName>
</protein>
<dbReference type="CDD" id="cd00761">
    <property type="entry name" value="Glyco_tranf_GTA_type"/>
    <property type="match status" value="1"/>
</dbReference>
<dbReference type="Proteomes" id="UP000321907">
    <property type="component" value="Unassembled WGS sequence"/>
</dbReference>
<feature type="transmembrane region" description="Helical" evidence="4">
    <location>
        <begin position="247"/>
        <end position="268"/>
    </location>
</feature>
<proteinExistence type="inferred from homology"/>
<comment type="caution">
    <text evidence="6">The sequence shown here is derived from an EMBL/GenBank/DDBJ whole genome shotgun (WGS) entry which is preliminary data.</text>
</comment>
<keyword evidence="3 6" id="KW-0808">Transferase</keyword>
<dbReference type="Gene3D" id="3.90.550.10">
    <property type="entry name" value="Spore Coat Polysaccharide Biosynthesis Protein SpsA, Chain A"/>
    <property type="match status" value="1"/>
</dbReference>
<evidence type="ECO:0000256" key="2">
    <source>
        <dbReference type="ARBA" id="ARBA00022676"/>
    </source>
</evidence>
<evidence type="ECO:0000256" key="3">
    <source>
        <dbReference type="ARBA" id="ARBA00022679"/>
    </source>
</evidence>
<keyword evidence="4" id="KW-0812">Transmembrane</keyword>
<reference evidence="6 7" key="1">
    <citation type="submission" date="2019-08" db="EMBL/GenBank/DDBJ databases">
        <title>Lewinella sp. strain SSH13 Genome sequencing and assembly.</title>
        <authorList>
            <person name="Kim I."/>
        </authorList>
    </citation>
    <scope>NUCLEOTIDE SEQUENCE [LARGE SCALE GENOMIC DNA]</scope>
    <source>
        <strain evidence="6 7">SSH13</strain>
    </source>
</reference>
<evidence type="ECO:0000256" key="1">
    <source>
        <dbReference type="ARBA" id="ARBA00006739"/>
    </source>
</evidence>
<dbReference type="Pfam" id="PF00535">
    <property type="entry name" value="Glycos_transf_2"/>
    <property type="match status" value="1"/>
</dbReference>